<reference evidence="2" key="1">
    <citation type="submission" date="2013-07" db="EMBL/GenBank/DDBJ databases">
        <title>The genome of Eucalyptus grandis.</title>
        <authorList>
            <person name="Schmutz J."/>
            <person name="Hayes R."/>
            <person name="Myburg A."/>
            <person name="Tuskan G."/>
            <person name="Grattapaglia D."/>
            <person name="Rokhsar D.S."/>
        </authorList>
    </citation>
    <scope>NUCLEOTIDE SEQUENCE</scope>
    <source>
        <tissue evidence="2">Leaf extractions</tissue>
    </source>
</reference>
<dbReference type="InterPro" id="IPR007053">
    <property type="entry name" value="LRAT_dom"/>
</dbReference>
<protein>
    <recommendedName>
        <fullName evidence="1">LRAT domain-containing protein</fullName>
    </recommendedName>
</protein>
<dbReference type="EMBL" id="KK198760">
    <property type="protein sequence ID" value="KCW61545.1"/>
    <property type="molecule type" value="Genomic_DNA"/>
</dbReference>
<dbReference type="PANTHER" id="PTHR46137">
    <property type="entry name" value="OS05G0310600 PROTEIN"/>
    <property type="match status" value="1"/>
</dbReference>
<dbReference type="Gramene" id="KCW61545">
    <property type="protein sequence ID" value="KCW61545"/>
    <property type="gene ID" value="EUGRSUZ_H04265"/>
</dbReference>
<dbReference type="InterPro" id="IPR038765">
    <property type="entry name" value="Papain-like_cys_pep_sf"/>
</dbReference>
<dbReference type="PANTHER" id="PTHR46137:SF14">
    <property type="entry name" value="LRAT DOMAIN-CONTAINING PROTEIN"/>
    <property type="match status" value="1"/>
</dbReference>
<dbReference type="SUPFAM" id="SSF54001">
    <property type="entry name" value="Cysteine proteinases"/>
    <property type="match status" value="1"/>
</dbReference>
<evidence type="ECO:0000259" key="1">
    <source>
        <dbReference type="PROSITE" id="PS51934"/>
    </source>
</evidence>
<gene>
    <name evidence="2" type="ORF">EUGRSUZ_H04265</name>
</gene>
<accession>A0A059B7B3</accession>
<organism evidence="2">
    <name type="scientific">Eucalyptus grandis</name>
    <name type="common">Flooded gum</name>
    <dbReference type="NCBI Taxonomy" id="71139"/>
    <lineage>
        <taxon>Eukaryota</taxon>
        <taxon>Viridiplantae</taxon>
        <taxon>Streptophyta</taxon>
        <taxon>Embryophyta</taxon>
        <taxon>Tracheophyta</taxon>
        <taxon>Spermatophyta</taxon>
        <taxon>Magnoliopsida</taxon>
        <taxon>eudicotyledons</taxon>
        <taxon>Gunneridae</taxon>
        <taxon>Pentapetalae</taxon>
        <taxon>rosids</taxon>
        <taxon>malvids</taxon>
        <taxon>Myrtales</taxon>
        <taxon>Myrtaceae</taxon>
        <taxon>Myrtoideae</taxon>
        <taxon>Eucalypteae</taxon>
        <taxon>Eucalyptus</taxon>
    </lineage>
</organism>
<dbReference type="InParanoid" id="A0A059B7B3"/>
<dbReference type="PROSITE" id="PS51934">
    <property type="entry name" value="LRAT"/>
    <property type="match status" value="1"/>
</dbReference>
<dbReference type="Gene3D" id="3.90.1720.10">
    <property type="entry name" value="endopeptidase domain like (from Nostoc punctiforme)"/>
    <property type="match status" value="1"/>
</dbReference>
<dbReference type="KEGG" id="egr:104415388"/>
<dbReference type="eggNOG" id="ENOG502QTGR">
    <property type="taxonomic scope" value="Eukaryota"/>
</dbReference>
<dbReference type="OrthoDB" id="421951at2759"/>
<dbReference type="AlphaFoldDB" id="A0A059B7B3"/>
<dbReference type="Pfam" id="PF04970">
    <property type="entry name" value="LRAT"/>
    <property type="match status" value="1"/>
</dbReference>
<dbReference type="OMA" id="GCHIAVE"/>
<feature type="domain" description="LRAT" evidence="1">
    <location>
        <begin position="34"/>
        <end position="182"/>
    </location>
</feature>
<evidence type="ECO:0000313" key="2">
    <source>
        <dbReference type="EMBL" id="KCW61545.1"/>
    </source>
</evidence>
<sequence>MEMRNKIKEKIEDGMELLCKKVDPEDLKPGDHIYAYRLYGFYSHHGIYVGGGYVIHYTSTENKDAILSLSGCAPETMPPCSKCGYRKNTGRGVHKTCLDCFRKHGEKLHSIHYFMYGAPRWGHLLKNPGTCSILSCDKTPEQVIEVASKLLGSNEFGVYHVITNNCEHFATYCKTGVTASEQAAFYSVFEKKLRNCKEWL</sequence>
<name>A0A059B7B3_EUCGR</name>
<proteinExistence type="predicted"/>